<dbReference type="InterPro" id="IPR000719">
    <property type="entry name" value="Prot_kinase_dom"/>
</dbReference>
<sequence>MNRYKIQNKLGEGAFSSVMLALDTTTNSKVAIKKMKKRHWKDSAANFEVEALSKMNHPNIVKLISSFREDYRSYLVFECMECNLLEYTQSNSNKNTLPSNMCGSELFILNVSVQILRGLDHIHKLGYFHRDLKPENILLTVNDDGQLSIKVADFGLARSINNSVNIHEHNQLALSKIFSGRPLTTYISTRWYRAPEVLLGSKFYSSSIDVWAVGTIVAELALKHPLFPGMNQVDQLRRIFSLIPLVSEVTNNSNNTGINPIGWNEGLNAAISLKIPLPTKQSSNLTYDTPTQKTLKNALSGINHNIAEFIEYLLVLNPKYRPNSAMSLAKAEKNLLNHSEPYITSLPSENKTTTDNSAGAEYNSSSCTHTSPTQEDSKNINAFNRTSTTNPIYKESPKLFQKKSILLSFPADKAQDTEDEDKKAPELLKKLRNKSNTESISRSDAPKDKYSHSRGYFRTGINQKNFRTSYEKSYAPKKHKLAKNFTPSPVKELDSTKELSLKFDDYFDFSDNLYESTLKFDTSKKVEDFIDHKYFDNNISDFFTTKESTDFLNYRNVDLLSTYFNDENMIKTKDELESFSNVSKTTVSKKIITNKGKNLSNNITPEMKPVNIPAKKSPSGMKDRQESNSTKKTSNKLLALKNIISNSKKTFKTSSKSFFDHQNKPNAVHKNFEGANYTSSVCSSSTDSNNTESSPQLYNSTLDHASKNVSATMGSIKMPLSPKGTDGLSTPISRSPAIFNDLNRTLVNKDKYSGIKKSSFLENMDANILIRDTKLKENEDDFKTKSSKRNFKYKSVQIVRNDSKNPELSGDYGFDQNDTNLVENFQFEDILTVEMKKSSSNSSRSSKFSSKAIFSPLFNNSKLKKSKSFISVSMRNSDTQSSFSRLSNAEDTCDYEYTERNSINRTISVRHSPKKSLKSPEFLRGLIRLNKKNQSSEKSKNRNIENPLESSPTINSSDIKKLNIILPIDHVNETKPKKEVFSNKKINDFETNDDNIPEPIKLDYYKKKSSNLFNISQKKDSENDFSFGMFAKNFESKLDLDFSISFINNSMPKPISFGELNKE</sequence>
<evidence type="ECO:0000256" key="4">
    <source>
        <dbReference type="ARBA" id="ARBA00022741"/>
    </source>
</evidence>
<dbReference type="Gene3D" id="1.10.510.10">
    <property type="entry name" value="Transferase(Phosphotransferase) domain 1"/>
    <property type="match status" value="1"/>
</dbReference>
<dbReference type="PROSITE" id="PS00107">
    <property type="entry name" value="PROTEIN_KINASE_ATP"/>
    <property type="match status" value="1"/>
</dbReference>
<gene>
    <name evidence="11" type="ORF">AYI69_g3624</name>
</gene>
<feature type="compositionally biased region" description="Polar residues" evidence="9">
    <location>
        <begin position="345"/>
        <end position="391"/>
    </location>
</feature>
<feature type="region of interest" description="Disordered" evidence="9">
    <location>
        <begin position="412"/>
        <end position="454"/>
    </location>
</feature>
<dbReference type="Pfam" id="PF00069">
    <property type="entry name" value="Pkinase"/>
    <property type="match status" value="1"/>
</dbReference>
<dbReference type="Proteomes" id="UP000187429">
    <property type="component" value="Unassembled WGS sequence"/>
</dbReference>
<evidence type="ECO:0000256" key="5">
    <source>
        <dbReference type="ARBA" id="ARBA00022777"/>
    </source>
</evidence>
<dbReference type="EMBL" id="LSSM01001254">
    <property type="protein sequence ID" value="OMJ26958.1"/>
    <property type="molecule type" value="Genomic_DNA"/>
</dbReference>
<feature type="region of interest" description="Disordered" evidence="9">
    <location>
        <begin position="340"/>
        <end position="394"/>
    </location>
</feature>
<keyword evidence="2" id="KW-0723">Serine/threonine-protein kinase</keyword>
<dbReference type="SUPFAM" id="SSF56112">
    <property type="entry name" value="Protein kinase-like (PK-like)"/>
    <property type="match status" value="1"/>
</dbReference>
<evidence type="ECO:0000313" key="12">
    <source>
        <dbReference type="Proteomes" id="UP000187429"/>
    </source>
</evidence>
<proteinExistence type="predicted"/>
<evidence type="ECO:0000256" key="7">
    <source>
        <dbReference type="ARBA" id="ARBA00023242"/>
    </source>
</evidence>
<feature type="domain" description="Protein kinase" evidence="10">
    <location>
        <begin position="4"/>
        <end position="343"/>
    </location>
</feature>
<dbReference type="OrthoDB" id="2158884at2759"/>
<dbReference type="SMART" id="SM00220">
    <property type="entry name" value="S_TKc"/>
    <property type="match status" value="1"/>
</dbReference>
<dbReference type="InterPro" id="IPR017441">
    <property type="entry name" value="Protein_kinase_ATP_BS"/>
</dbReference>
<dbReference type="InterPro" id="IPR008271">
    <property type="entry name" value="Ser/Thr_kinase_AS"/>
</dbReference>
<evidence type="ECO:0000256" key="1">
    <source>
        <dbReference type="ARBA" id="ARBA00004123"/>
    </source>
</evidence>
<dbReference type="PROSITE" id="PS00108">
    <property type="entry name" value="PROTEIN_KINASE_ST"/>
    <property type="match status" value="1"/>
</dbReference>
<keyword evidence="3" id="KW-0808">Transferase</keyword>
<keyword evidence="5 11" id="KW-0418">Kinase</keyword>
<dbReference type="GO" id="GO:0005524">
    <property type="term" value="F:ATP binding"/>
    <property type="evidence" value="ECO:0007669"/>
    <property type="project" value="UniProtKB-UniRule"/>
</dbReference>
<evidence type="ECO:0000256" key="3">
    <source>
        <dbReference type="ARBA" id="ARBA00022679"/>
    </source>
</evidence>
<evidence type="ECO:0000256" key="9">
    <source>
        <dbReference type="SAM" id="MobiDB-lite"/>
    </source>
</evidence>
<dbReference type="InterPro" id="IPR011009">
    <property type="entry name" value="Kinase-like_dom_sf"/>
</dbReference>
<dbReference type="Gene3D" id="3.30.200.20">
    <property type="entry name" value="Phosphorylase Kinase, domain 1"/>
    <property type="match status" value="1"/>
</dbReference>
<dbReference type="PANTHER" id="PTHR24055">
    <property type="entry name" value="MITOGEN-ACTIVATED PROTEIN KINASE"/>
    <property type="match status" value="1"/>
</dbReference>
<evidence type="ECO:0000256" key="6">
    <source>
        <dbReference type="ARBA" id="ARBA00022840"/>
    </source>
</evidence>
<evidence type="ECO:0000256" key="8">
    <source>
        <dbReference type="PROSITE-ProRule" id="PRU10141"/>
    </source>
</evidence>
<dbReference type="InterPro" id="IPR050117">
    <property type="entry name" value="MAPK"/>
</dbReference>
<keyword evidence="4 8" id="KW-0547">Nucleotide-binding</keyword>
<reference evidence="12" key="1">
    <citation type="submission" date="2017-01" db="EMBL/GenBank/DDBJ databases">
        <authorList>
            <person name="Wang Y."/>
            <person name="White M."/>
            <person name="Kvist S."/>
            <person name="Moncalvo J.-M."/>
        </authorList>
    </citation>
    <scope>NUCLEOTIDE SEQUENCE [LARGE SCALE GENOMIC DNA]</scope>
    <source>
        <strain evidence="12">ID-206-W2</strain>
    </source>
</reference>
<comment type="subcellular location">
    <subcellularLocation>
        <location evidence="1">Nucleus</location>
    </subcellularLocation>
</comment>
<organism evidence="11 12">
    <name type="scientific">Smittium culicis</name>
    <dbReference type="NCBI Taxonomy" id="133412"/>
    <lineage>
        <taxon>Eukaryota</taxon>
        <taxon>Fungi</taxon>
        <taxon>Fungi incertae sedis</taxon>
        <taxon>Zoopagomycota</taxon>
        <taxon>Kickxellomycotina</taxon>
        <taxon>Harpellomycetes</taxon>
        <taxon>Harpellales</taxon>
        <taxon>Legeriomycetaceae</taxon>
        <taxon>Smittium</taxon>
    </lineage>
</organism>
<keyword evidence="12" id="KW-1185">Reference proteome</keyword>
<evidence type="ECO:0000259" key="10">
    <source>
        <dbReference type="PROSITE" id="PS50011"/>
    </source>
</evidence>
<evidence type="ECO:0000313" key="11">
    <source>
        <dbReference type="EMBL" id="OMJ26958.1"/>
    </source>
</evidence>
<dbReference type="AlphaFoldDB" id="A0A1R1YJ67"/>
<keyword evidence="6 8" id="KW-0067">ATP-binding</keyword>
<feature type="compositionally biased region" description="Basic and acidic residues" evidence="9">
    <location>
        <begin position="413"/>
        <end position="429"/>
    </location>
</feature>
<feature type="region of interest" description="Disordered" evidence="9">
    <location>
        <begin position="928"/>
        <end position="952"/>
    </location>
</feature>
<comment type="caution">
    <text evidence="11">The sequence shown here is derived from an EMBL/GenBank/DDBJ whole genome shotgun (WGS) entry which is preliminary data.</text>
</comment>
<feature type="compositionally biased region" description="Basic and acidic residues" evidence="9">
    <location>
        <begin position="934"/>
        <end position="943"/>
    </location>
</feature>
<dbReference type="GO" id="GO:0005634">
    <property type="term" value="C:nucleus"/>
    <property type="evidence" value="ECO:0007669"/>
    <property type="project" value="UniProtKB-SubCell"/>
</dbReference>
<accession>A0A1R1YJ67</accession>
<evidence type="ECO:0000256" key="2">
    <source>
        <dbReference type="ARBA" id="ARBA00022527"/>
    </source>
</evidence>
<keyword evidence="7" id="KW-0539">Nucleus</keyword>
<dbReference type="PROSITE" id="PS50011">
    <property type="entry name" value="PROTEIN_KINASE_DOM"/>
    <property type="match status" value="1"/>
</dbReference>
<dbReference type="FunFam" id="1.10.510.10:FF:000624">
    <property type="entry name" value="Mitogen-activated protein kinase"/>
    <property type="match status" value="1"/>
</dbReference>
<dbReference type="GO" id="GO:0004674">
    <property type="term" value="F:protein serine/threonine kinase activity"/>
    <property type="evidence" value="ECO:0007669"/>
    <property type="project" value="UniProtKB-KW"/>
</dbReference>
<protein>
    <submittedName>
        <fullName evidence="11">Cyclin-dependent kinase F-3</fullName>
    </submittedName>
</protein>
<feature type="region of interest" description="Disordered" evidence="9">
    <location>
        <begin position="598"/>
        <end position="634"/>
    </location>
</feature>
<feature type="binding site" evidence="8">
    <location>
        <position position="34"/>
    </location>
    <ligand>
        <name>ATP</name>
        <dbReference type="ChEBI" id="CHEBI:30616"/>
    </ligand>
</feature>
<name>A0A1R1YJ67_9FUNG</name>